<proteinExistence type="predicted"/>
<feature type="transmembrane region" description="Helical" evidence="1">
    <location>
        <begin position="192"/>
        <end position="217"/>
    </location>
</feature>
<organism evidence="2 3">
    <name type="scientific">Horticoccus luteus</name>
    <dbReference type="NCBI Taxonomy" id="2862869"/>
    <lineage>
        <taxon>Bacteria</taxon>
        <taxon>Pseudomonadati</taxon>
        <taxon>Verrucomicrobiota</taxon>
        <taxon>Opitutia</taxon>
        <taxon>Opitutales</taxon>
        <taxon>Opitutaceae</taxon>
        <taxon>Horticoccus</taxon>
    </lineage>
</organism>
<evidence type="ECO:0000256" key="1">
    <source>
        <dbReference type="SAM" id="Phobius"/>
    </source>
</evidence>
<feature type="transmembrane region" description="Helical" evidence="1">
    <location>
        <begin position="149"/>
        <end position="172"/>
    </location>
</feature>
<dbReference type="InterPro" id="IPR021354">
    <property type="entry name" value="DUF2975"/>
</dbReference>
<gene>
    <name evidence="2" type="ORF">K0B96_00535</name>
</gene>
<keyword evidence="1" id="KW-0812">Transmembrane</keyword>
<dbReference type="KEGG" id="ole:K0B96_00535"/>
<keyword evidence="3" id="KW-1185">Reference proteome</keyword>
<keyword evidence="1" id="KW-0472">Membrane</keyword>
<dbReference type="Pfam" id="PF11188">
    <property type="entry name" value="DUF2975"/>
    <property type="match status" value="1"/>
</dbReference>
<name>A0A8F9XLK7_9BACT</name>
<accession>A0A8F9XLK7</accession>
<keyword evidence="1" id="KW-1133">Transmembrane helix</keyword>
<sequence length="234" mass="25229">MKSSINLPRLLRALFAFLRIMTLILAVFWLVTLTYNTWIQHYFGRHIIATVGEISLPTAPGALNLTSATAPAKSLSLSSVRGTLQVDLASQDPALGSALRLAIIPSMAVLIAFSYVLFTALRDLCGNLARGEVFNDINLRLVRRIGVNLIAYCLVSAGLEIWASFVLGHYFQQHVVLTGLQTPLPFGSASTLQFHLSPGLITAQGGVLIGCLVLVVAEAFRQGLALKAENDLTV</sequence>
<dbReference type="EMBL" id="CP080507">
    <property type="protein sequence ID" value="QYM79134.1"/>
    <property type="molecule type" value="Genomic_DNA"/>
</dbReference>
<reference evidence="2" key="1">
    <citation type="submission" date="2021-08" db="EMBL/GenBank/DDBJ databases">
        <title>Genome of a novel bacterium of the phylum Verrucomicrobia, Oleiharenicola sp. KSB-15.</title>
        <authorList>
            <person name="Chung J.-H."/>
            <person name="Ahn J.-H."/>
            <person name="Yoon Y."/>
            <person name="Kim D.-Y."/>
            <person name="An S.-H."/>
            <person name="Park I."/>
            <person name="Yeon J."/>
        </authorList>
    </citation>
    <scope>NUCLEOTIDE SEQUENCE</scope>
    <source>
        <strain evidence="2">KSB-15</strain>
    </source>
</reference>
<feature type="transmembrane region" description="Helical" evidence="1">
    <location>
        <begin position="98"/>
        <end position="121"/>
    </location>
</feature>
<protein>
    <submittedName>
        <fullName evidence="2">DUF2975 domain-containing protein</fullName>
    </submittedName>
</protein>
<dbReference type="AlphaFoldDB" id="A0A8F9XLK7"/>
<evidence type="ECO:0000313" key="3">
    <source>
        <dbReference type="Proteomes" id="UP000825051"/>
    </source>
</evidence>
<dbReference type="Proteomes" id="UP000825051">
    <property type="component" value="Chromosome"/>
</dbReference>
<evidence type="ECO:0000313" key="2">
    <source>
        <dbReference type="EMBL" id="QYM79134.1"/>
    </source>
</evidence>
<dbReference type="RefSeq" id="WP_220162597.1">
    <property type="nucleotide sequence ID" value="NZ_CP080507.1"/>
</dbReference>
<feature type="transmembrane region" description="Helical" evidence="1">
    <location>
        <begin position="12"/>
        <end position="31"/>
    </location>
</feature>